<accession>A0ABR7LHK1</accession>
<evidence type="ECO:0008006" key="3">
    <source>
        <dbReference type="Google" id="ProtNLM"/>
    </source>
</evidence>
<dbReference type="EMBL" id="JABVEC010000001">
    <property type="protein sequence ID" value="MBC6464250.1"/>
    <property type="molecule type" value="Genomic_DNA"/>
</dbReference>
<proteinExistence type="predicted"/>
<protein>
    <recommendedName>
        <fullName evidence="3">Minor tail protein</fullName>
    </recommendedName>
</protein>
<name>A0ABR7LHK1_9ACTN</name>
<comment type="caution">
    <text evidence="1">The sequence shown here is derived from an EMBL/GenBank/DDBJ whole genome shotgun (WGS) entry which is preliminary data.</text>
</comment>
<gene>
    <name evidence="1" type="ORF">HKK74_01865</name>
</gene>
<dbReference type="RefSeq" id="WP_187241185.1">
    <property type="nucleotide sequence ID" value="NZ_BAAAOK010000011.1"/>
</dbReference>
<reference evidence="1 2" key="1">
    <citation type="submission" date="2020-06" db="EMBL/GenBank/DDBJ databases">
        <title>Actinomadura xiongansis sp. nov., isolated from soil of Baiyangdian.</title>
        <authorList>
            <person name="Zhang X."/>
        </authorList>
    </citation>
    <scope>NUCLEOTIDE SEQUENCE [LARGE SCALE GENOMIC DNA]</scope>
    <source>
        <strain evidence="1 2">HBUM206468</strain>
    </source>
</reference>
<organism evidence="1 2">
    <name type="scientific">Actinomadura alba</name>
    <dbReference type="NCBI Taxonomy" id="406431"/>
    <lineage>
        <taxon>Bacteria</taxon>
        <taxon>Bacillati</taxon>
        <taxon>Actinomycetota</taxon>
        <taxon>Actinomycetes</taxon>
        <taxon>Streptosporangiales</taxon>
        <taxon>Thermomonosporaceae</taxon>
        <taxon>Actinomadura</taxon>
    </lineage>
</organism>
<evidence type="ECO:0000313" key="2">
    <source>
        <dbReference type="Proteomes" id="UP000805614"/>
    </source>
</evidence>
<evidence type="ECO:0000313" key="1">
    <source>
        <dbReference type="EMBL" id="MBC6464250.1"/>
    </source>
</evidence>
<dbReference type="Proteomes" id="UP000805614">
    <property type="component" value="Unassembled WGS sequence"/>
</dbReference>
<sequence>MSLTVPLGVRFYQQNTGLDWWVTRLVSDIQFRSVVPGGFASADITLYNDGPDSWSRLAKLFVRVQIVDLRTRETAWEGRVESSRRNASANTWAIGCLGGMVVASDITIPYFAIDGDVGNWTLGTGAIESLFSPTANSTTRTITMKPQVKSWAADHYEGVAIWQKAETCDMRIGRFDCSYLGGSADADFRTGMDVATGNAVSVQTNVDVRAWSSSEARFANRVGTEFTSTNAQRLTMSMDVLATSNATNDMFGTIKTPLVQAQRVDRVGAKLQATADYPNEYVRVWEVVEDVLGRFLVGAWNWGTGWAPWQGEVRGEDAFIDTSSTAQIRHLAYYDGTTAAQVLNDLMTAQPDAYWAIWETSYGATGGDNRFRFEWARWPAGWGYLASSIDGLEEQPDGANLYNYIQYLWKRSDSIPYGLEVSTVTWHGYNNQLLGDAGITRGVMVRRDEPSDGTGMFDAATATLGQYGRTTNTGTLTVRRPIQCYDPGTTGGGGMSRMLDPWMIRPGRLLRITDLPARGMGNELRPTPTPPNPAQDGIVFRVVGTTYSSADNSCTLELDTVPGWELANQVAATKPASNIVVRG</sequence>
<keyword evidence="2" id="KW-1185">Reference proteome</keyword>